<dbReference type="Pfam" id="PF01205">
    <property type="entry name" value="Impact_N"/>
    <property type="match status" value="1"/>
</dbReference>
<evidence type="ECO:0000313" key="3">
    <source>
        <dbReference type="EMBL" id="ADN34935.1"/>
    </source>
</evidence>
<dbReference type="eggNOG" id="arCOG03107">
    <property type="taxonomic scope" value="Archaea"/>
</dbReference>
<sequence length="131" mass="14090">MKELSAIKYEVRKSRFFAHLYLIESEDDVAAINGIQREMYKKAAHHCYAARYPSGNSGSTAFGNDGEVGRPGRVLLDILIQKNLGSHCLAVSRVFGGIKLGPAGVSRAFRDAGNAAVEHYLESGSVSGDSS</sequence>
<dbReference type="GO" id="GO:0005737">
    <property type="term" value="C:cytoplasm"/>
    <property type="evidence" value="ECO:0007669"/>
    <property type="project" value="TreeGrafter"/>
</dbReference>
<comment type="similarity">
    <text evidence="1">Belongs to the IMPACT family.</text>
</comment>
<dbReference type="PANTHER" id="PTHR16301:SF20">
    <property type="entry name" value="IMPACT FAMILY MEMBER YIGZ"/>
    <property type="match status" value="1"/>
</dbReference>
<evidence type="ECO:0000259" key="2">
    <source>
        <dbReference type="Pfam" id="PF01205"/>
    </source>
</evidence>
<dbReference type="InterPro" id="IPR001498">
    <property type="entry name" value="Impact_N"/>
</dbReference>
<organism evidence="3 4">
    <name type="scientific">Methanolacinia petrolearia (strain DSM 11571 / OCM 486 / SEBR 4847)</name>
    <name type="common">Methanoplanus petrolearius</name>
    <dbReference type="NCBI Taxonomy" id="679926"/>
    <lineage>
        <taxon>Archaea</taxon>
        <taxon>Methanobacteriati</taxon>
        <taxon>Methanobacteriota</taxon>
        <taxon>Stenosarchaea group</taxon>
        <taxon>Methanomicrobia</taxon>
        <taxon>Methanomicrobiales</taxon>
        <taxon>Methanomicrobiaceae</taxon>
        <taxon>Methanolacinia</taxon>
    </lineage>
</organism>
<dbReference type="RefSeq" id="WP_013328114.1">
    <property type="nucleotide sequence ID" value="NC_014507.1"/>
</dbReference>
<proteinExistence type="inferred from homology"/>
<dbReference type="HOGENOM" id="CLU_083552_3_3_2"/>
<dbReference type="Proteomes" id="UP000006565">
    <property type="component" value="Chromosome"/>
</dbReference>
<dbReference type="KEGG" id="mpi:Mpet_0157"/>
<dbReference type="EMBL" id="CP002117">
    <property type="protein sequence ID" value="ADN34935.1"/>
    <property type="molecule type" value="Genomic_DNA"/>
</dbReference>
<dbReference type="PANTHER" id="PTHR16301">
    <property type="entry name" value="IMPACT-RELATED"/>
    <property type="match status" value="1"/>
</dbReference>
<reference evidence="3 4" key="1">
    <citation type="journal article" date="2010" name="Stand. Genomic Sci.">
        <title>Complete genome sequence of Methanoplanus petrolearius type strain (SEBR 4847).</title>
        <authorList>
            <person name="Brambilla E."/>
            <person name="Djao O.D."/>
            <person name="Daligault H."/>
            <person name="Lapidus A."/>
            <person name="Lucas S."/>
            <person name="Hammon N."/>
            <person name="Nolan M."/>
            <person name="Tice H."/>
            <person name="Cheng J.F."/>
            <person name="Han C."/>
            <person name="Tapia R."/>
            <person name="Goodwin L."/>
            <person name="Pitluck S."/>
            <person name="Liolios K."/>
            <person name="Ivanova N."/>
            <person name="Mavromatis K."/>
            <person name="Mikhailova N."/>
            <person name="Pati A."/>
            <person name="Chen A."/>
            <person name="Palaniappan K."/>
            <person name="Land M."/>
            <person name="Hauser L."/>
            <person name="Chang Y.J."/>
            <person name="Jeffries C.D."/>
            <person name="Rohde M."/>
            <person name="Spring S."/>
            <person name="Sikorski J."/>
            <person name="Goker M."/>
            <person name="Woyke T."/>
            <person name="Bristow J."/>
            <person name="Eisen J.A."/>
            <person name="Markowitz V."/>
            <person name="Hugenholtz P."/>
            <person name="Kyrpides N.C."/>
            <person name="Klenk H.P."/>
        </authorList>
    </citation>
    <scope>NUCLEOTIDE SEQUENCE [LARGE SCALE GENOMIC DNA]</scope>
    <source>
        <strain evidence="4">DSM 11571 / OCM 486 / SEBR 4847</strain>
    </source>
</reference>
<dbReference type="STRING" id="679926.Mpet_0157"/>
<dbReference type="Gene3D" id="3.30.230.30">
    <property type="entry name" value="Impact, N-terminal domain"/>
    <property type="match status" value="1"/>
</dbReference>
<dbReference type="SUPFAM" id="SSF54211">
    <property type="entry name" value="Ribosomal protein S5 domain 2-like"/>
    <property type="match status" value="1"/>
</dbReference>
<dbReference type="InterPro" id="IPR023582">
    <property type="entry name" value="Impact"/>
</dbReference>
<protein>
    <recommendedName>
        <fullName evidence="2">Impact N-terminal domain-containing protein</fullName>
    </recommendedName>
</protein>
<dbReference type="GO" id="GO:0006446">
    <property type="term" value="P:regulation of translational initiation"/>
    <property type="evidence" value="ECO:0007669"/>
    <property type="project" value="TreeGrafter"/>
</dbReference>
<keyword evidence="4" id="KW-1185">Reference proteome</keyword>
<dbReference type="InterPro" id="IPR036956">
    <property type="entry name" value="Impact_N_sf"/>
</dbReference>
<evidence type="ECO:0000313" key="4">
    <source>
        <dbReference type="Proteomes" id="UP000006565"/>
    </source>
</evidence>
<name>E1RE44_METP4</name>
<feature type="domain" description="Impact N-terminal" evidence="2">
    <location>
        <begin position="12"/>
        <end position="116"/>
    </location>
</feature>
<gene>
    <name evidence="3" type="ordered locus">Mpet_0157</name>
</gene>
<dbReference type="OrthoDB" id="121633at2157"/>
<dbReference type="AlphaFoldDB" id="E1RE44"/>
<dbReference type="InterPro" id="IPR020568">
    <property type="entry name" value="Ribosomal_Su5_D2-typ_SF"/>
</dbReference>
<accession>E1RE44</accession>
<evidence type="ECO:0000256" key="1">
    <source>
        <dbReference type="ARBA" id="ARBA00007665"/>
    </source>
</evidence>
<dbReference type="GeneID" id="9742598"/>